<evidence type="ECO:0000313" key="2">
    <source>
        <dbReference type="Proteomes" id="UP000335415"/>
    </source>
</evidence>
<name>A0A5J5FTD8_9GAMM</name>
<dbReference type="EMBL" id="VYKJ01000016">
    <property type="protein sequence ID" value="KAA8995863.1"/>
    <property type="molecule type" value="Genomic_DNA"/>
</dbReference>
<accession>A0A5J5FTD8</accession>
<dbReference type="OrthoDB" id="6520566at2"/>
<dbReference type="AlphaFoldDB" id="A0A5J5FTD8"/>
<protein>
    <submittedName>
        <fullName evidence="1">DUF3085 domain-containing protein</fullName>
    </submittedName>
</protein>
<reference evidence="1 2" key="1">
    <citation type="submission" date="2019-09" db="EMBL/GenBank/DDBJ databases">
        <authorList>
            <person name="Li Y."/>
        </authorList>
    </citation>
    <scope>NUCLEOTIDE SEQUENCE [LARGE SCALE GENOMIC DNA]</scope>
    <source>
        <strain evidence="1 2">L3-3HA</strain>
    </source>
</reference>
<gene>
    <name evidence="1" type="ORF">FJU30_23100</name>
</gene>
<keyword evidence="2" id="KW-1185">Reference proteome</keyword>
<evidence type="ECO:0000313" key="1">
    <source>
        <dbReference type="EMBL" id="KAA8995863.1"/>
    </source>
</evidence>
<organism evidence="1 2">
    <name type="scientific">Affinibrenneria salicis</name>
    <dbReference type="NCBI Taxonomy" id="2590031"/>
    <lineage>
        <taxon>Bacteria</taxon>
        <taxon>Pseudomonadati</taxon>
        <taxon>Pseudomonadota</taxon>
        <taxon>Gammaproteobacteria</taxon>
        <taxon>Enterobacterales</taxon>
        <taxon>Pectobacteriaceae</taxon>
        <taxon>Affinibrenneria</taxon>
    </lineage>
</organism>
<dbReference type="Pfam" id="PF11284">
    <property type="entry name" value="DUF3085"/>
    <property type="match status" value="1"/>
</dbReference>
<proteinExistence type="predicted"/>
<dbReference type="InterPro" id="IPR021436">
    <property type="entry name" value="DUF3085"/>
</dbReference>
<dbReference type="Proteomes" id="UP000335415">
    <property type="component" value="Unassembled WGS sequence"/>
</dbReference>
<comment type="caution">
    <text evidence="1">The sequence shown here is derived from an EMBL/GenBank/DDBJ whole genome shotgun (WGS) entry which is preliminary data.</text>
</comment>
<sequence length="124" mass="14237">MKEITMKRSVIFKSETLSPVIQEARKNKCRIILVKDHGLYMMAEKGERDTGTGRQKTLCYAEGFNPDIQEFDQWYDELNAICGGDDFGEFIDINSSVFSAVTDNRSHLVVTFTDTQFELKARKK</sequence>